<keyword evidence="1" id="KW-0802">TPR repeat</keyword>
<gene>
    <name evidence="3" type="ORF">ACFO0D_08095</name>
</gene>
<dbReference type="SUPFAM" id="SSF48452">
    <property type="entry name" value="TPR-like"/>
    <property type="match status" value="2"/>
</dbReference>
<accession>A0ABV9I8V0</accession>
<evidence type="ECO:0000256" key="1">
    <source>
        <dbReference type="PROSITE-ProRule" id="PRU00339"/>
    </source>
</evidence>
<dbReference type="EMBL" id="JBHSEI010000005">
    <property type="protein sequence ID" value="MFC4638303.1"/>
    <property type="molecule type" value="Genomic_DNA"/>
</dbReference>
<dbReference type="PANTHER" id="PTHR10098">
    <property type="entry name" value="RAPSYN-RELATED"/>
    <property type="match status" value="1"/>
</dbReference>
<evidence type="ECO:0000313" key="4">
    <source>
        <dbReference type="Proteomes" id="UP001595952"/>
    </source>
</evidence>
<evidence type="ECO:0000313" key="3">
    <source>
        <dbReference type="EMBL" id="MFC4638303.1"/>
    </source>
</evidence>
<keyword evidence="4" id="KW-1185">Reference proteome</keyword>
<sequence length="588" mass="64943">MHDLPLELSHYETLLPPDQDARRIDALLKLADSEEAGQDRLPLAASARTLALDLADETRAARSELRLAELLEGPWALEYARAARLRFEQQQDVSSEVRSALREAELRSDQPAEALTLCLVSASLAEEAEEPMLAAQAWRRAGDLYRQLGGETEAIQAYERALGAAGTSEKRATNLPVLLALGALYVRGQRVEDALGIYRTAGHLAHQEGTLEQADALGGLGTAYGLQGDHARALRFLDKAAQLAEQREDHRRQTRYLNLMASAHDKLDDPAQAQRLLQDSLSIAQAAGLPDVQAITLLNLAEHHLRQNDVEAAGTRLGEVLVLCQQAQLSSAERRAHQLMVRWALARQDPATALTHQEAWSRLEQAALAARHRRTLQLHRAMWQAEFQLGTRRERRQVSTRLQAALDDTLARITELNAQADTWRDTSMVDAASGARSRRYGTEQLELNFKRSLRAKTALSLAVVGVDLALDDHDGPTELQTEGVMRTVANVIGQTVRVTDTVARFDPRKFLVIFPETGTPGAALTLRRVLDALEQHDWEAQGLSAPASVSVGLASRGFLQWSKLLLETADQEHYRARRAGKNMLSIAE</sequence>
<dbReference type="SUPFAM" id="SSF55073">
    <property type="entry name" value="Nucleotide cyclase"/>
    <property type="match status" value="1"/>
</dbReference>
<feature type="repeat" description="TPR" evidence="1">
    <location>
        <begin position="135"/>
        <end position="168"/>
    </location>
</feature>
<dbReference type="Pfam" id="PF13181">
    <property type="entry name" value="TPR_8"/>
    <property type="match status" value="1"/>
</dbReference>
<dbReference type="SMART" id="SM00267">
    <property type="entry name" value="GGDEF"/>
    <property type="match status" value="1"/>
</dbReference>
<dbReference type="Gene3D" id="3.30.70.270">
    <property type="match status" value="1"/>
</dbReference>
<dbReference type="Proteomes" id="UP001595952">
    <property type="component" value="Unassembled WGS sequence"/>
</dbReference>
<dbReference type="InterPro" id="IPR029787">
    <property type="entry name" value="Nucleotide_cyclase"/>
</dbReference>
<dbReference type="NCBIfam" id="TIGR00254">
    <property type="entry name" value="GGDEF"/>
    <property type="match status" value="1"/>
</dbReference>
<evidence type="ECO:0000259" key="2">
    <source>
        <dbReference type="PROSITE" id="PS50887"/>
    </source>
</evidence>
<dbReference type="RefSeq" id="WP_380061309.1">
    <property type="nucleotide sequence ID" value="NZ_JBHSEI010000005.1"/>
</dbReference>
<dbReference type="PANTHER" id="PTHR10098:SF108">
    <property type="entry name" value="TETRATRICOPEPTIDE REPEAT PROTEIN 28"/>
    <property type="match status" value="1"/>
</dbReference>
<feature type="domain" description="GGDEF" evidence="2">
    <location>
        <begin position="464"/>
        <end position="588"/>
    </location>
</feature>
<comment type="caution">
    <text evidence="3">The sequence shown here is derived from an EMBL/GenBank/DDBJ whole genome shotgun (WGS) entry which is preliminary data.</text>
</comment>
<dbReference type="InterPro" id="IPR019734">
    <property type="entry name" value="TPR_rpt"/>
</dbReference>
<reference evidence="4" key="1">
    <citation type="journal article" date="2019" name="Int. J. Syst. Evol. Microbiol.">
        <title>The Global Catalogue of Microorganisms (GCM) 10K type strain sequencing project: providing services to taxonomists for standard genome sequencing and annotation.</title>
        <authorList>
            <consortium name="The Broad Institute Genomics Platform"/>
            <consortium name="The Broad Institute Genome Sequencing Center for Infectious Disease"/>
            <person name="Wu L."/>
            <person name="Ma J."/>
        </authorList>
    </citation>
    <scope>NUCLEOTIDE SEQUENCE [LARGE SCALE GENOMIC DNA]</scope>
    <source>
        <strain evidence="4">CCUG 55995</strain>
    </source>
</reference>
<dbReference type="SMART" id="SM00028">
    <property type="entry name" value="TPR"/>
    <property type="match status" value="3"/>
</dbReference>
<dbReference type="PROSITE" id="PS50005">
    <property type="entry name" value="TPR"/>
    <property type="match status" value="2"/>
</dbReference>
<dbReference type="InterPro" id="IPR011990">
    <property type="entry name" value="TPR-like_helical_dom_sf"/>
</dbReference>
<dbReference type="Gene3D" id="1.25.40.10">
    <property type="entry name" value="Tetratricopeptide repeat domain"/>
    <property type="match status" value="1"/>
</dbReference>
<feature type="repeat" description="TPR" evidence="1">
    <location>
        <begin position="214"/>
        <end position="247"/>
    </location>
</feature>
<dbReference type="PROSITE" id="PS50887">
    <property type="entry name" value="GGDEF"/>
    <property type="match status" value="1"/>
</dbReference>
<name>A0ABV9I8V0_9DEIO</name>
<dbReference type="InterPro" id="IPR000160">
    <property type="entry name" value="GGDEF_dom"/>
</dbReference>
<organism evidence="3 4">
    <name type="scientific">Deinococcus hohokamensis</name>
    <dbReference type="NCBI Taxonomy" id="309883"/>
    <lineage>
        <taxon>Bacteria</taxon>
        <taxon>Thermotogati</taxon>
        <taxon>Deinococcota</taxon>
        <taxon>Deinococci</taxon>
        <taxon>Deinococcales</taxon>
        <taxon>Deinococcaceae</taxon>
        <taxon>Deinococcus</taxon>
    </lineage>
</organism>
<protein>
    <submittedName>
        <fullName evidence="3">Tetratricopeptide repeat protein</fullName>
    </submittedName>
</protein>
<dbReference type="Pfam" id="PF13424">
    <property type="entry name" value="TPR_12"/>
    <property type="match status" value="1"/>
</dbReference>
<proteinExistence type="predicted"/>
<dbReference type="Pfam" id="PF00990">
    <property type="entry name" value="GGDEF"/>
    <property type="match status" value="1"/>
</dbReference>
<dbReference type="InterPro" id="IPR043128">
    <property type="entry name" value="Rev_trsase/Diguanyl_cyclase"/>
</dbReference>